<dbReference type="Gene3D" id="1.25.10.10">
    <property type="entry name" value="Leucine-rich Repeat Variant"/>
    <property type="match status" value="5"/>
</dbReference>
<feature type="domain" description="Importin N-terminal" evidence="6">
    <location>
        <begin position="44"/>
        <end position="110"/>
    </location>
</feature>
<dbReference type="PANTHER" id="PTHR11223">
    <property type="entry name" value="EXPORTIN 1/5"/>
    <property type="match status" value="1"/>
</dbReference>
<dbReference type="PROSITE" id="PS50166">
    <property type="entry name" value="IMPORTIN_B_NT"/>
    <property type="match status" value="1"/>
</dbReference>
<dbReference type="GO" id="GO:0005634">
    <property type="term" value="C:nucleus"/>
    <property type="evidence" value="ECO:0007669"/>
    <property type="project" value="UniProtKB-SubCell"/>
</dbReference>
<comment type="caution">
    <text evidence="7">The sequence shown here is derived from an EMBL/GenBank/DDBJ whole genome shotgun (WGS) entry which is preliminary data.</text>
</comment>
<dbReference type="InterPro" id="IPR013598">
    <property type="entry name" value="Exportin-1/Importin-b-like"/>
</dbReference>
<evidence type="ECO:0000313" key="8">
    <source>
        <dbReference type="Proteomes" id="UP000225706"/>
    </source>
</evidence>
<keyword evidence="3" id="KW-0813">Transport</keyword>
<dbReference type="InterPro" id="IPR011989">
    <property type="entry name" value="ARM-like"/>
</dbReference>
<evidence type="ECO:0000259" key="6">
    <source>
        <dbReference type="PROSITE" id="PS50166"/>
    </source>
</evidence>
<comment type="similarity">
    <text evidence="2">Belongs to the exportin family.</text>
</comment>
<dbReference type="Pfam" id="PF08389">
    <property type="entry name" value="Xpo1"/>
    <property type="match status" value="2"/>
</dbReference>
<dbReference type="Proteomes" id="UP000225706">
    <property type="component" value="Unassembled WGS sequence"/>
</dbReference>
<dbReference type="GO" id="GO:0000055">
    <property type="term" value="P:ribosomal large subunit export from nucleus"/>
    <property type="evidence" value="ECO:0007669"/>
    <property type="project" value="TreeGrafter"/>
</dbReference>
<dbReference type="EMBL" id="LSMT01000066">
    <property type="protein sequence ID" value="PFX29369.1"/>
    <property type="molecule type" value="Genomic_DNA"/>
</dbReference>
<evidence type="ECO:0000256" key="2">
    <source>
        <dbReference type="ARBA" id="ARBA00009466"/>
    </source>
</evidence>
<evidence type="ECO:0000256" key="1">
    <source>
        <dbReference type="ARBA" id="ARBA00004123"/>
    </source>
</evidence>
<keyword evidence="5" id="KW-0539">Nucleus</keyword>
<dbReference type="Pfam" id="PF03810">
    <property type="entry name" value="IBN_N"/>
    <property type="match status" value="1"/>
</dbReference>
<accession>A0A2B4SJU6</accession>
<dbReference type="InterPro" id="IPR014877">
    <property type="entry name" value="XPO1_C_dom"/>
</dbReference>
<dbReference type="InterPro" id="IPR001494">
    <property type="entry name" value="Importin-beta_N"/>
</dbReference>
<dbReference type="OrthoDB" id="27218at2759"/>
<dbReference type="SMART" id="SM00913">
    <property type="entry name" value="IBN_N"/>
    <property type="match status" value="1"/>
</dbReference>
<keyword evidence="8" id="KW-1185">Reference proteome</keyword>
<dbReference type="STRING" id="50429.A0A2B4SJU6"/>
<dbReference type="Pfam" id="PF08767">
    <property type="entry name" value="CRM1_C"/>
    <property type="match status" value="1"/>
</dbReference>
<organism evidence="7 8">
    <name type="scientific">Stylophora pistillata</name>
    <name type="common">Smooth cauliflower coral</name>
    <dbReference type="NCBI Taxonomy" id="50429"/>
    <lineage>
        <taxon>Eukaryota</taxon>
        <taxon>Metazoa</taxon>
        <taxon>Cnidaria</taxon>
        <taxon>Anthozoa</taxon>
        <taxon>Hexacorallia</taxon>
        <taxon>Scleractinia</taxon>
        <taxon>Astrocoeniina</taxon>
        <taxon>Pocilloporidae</taxon>
        <taxon>Stylophora</taxon>
    </lineage>
</organism>
<dbReference type="SUPFAM" id="SSF48371">
    <property type="entry name" value="ARM repeat"/>
    <property type="match status" value="2"/>
</dbReference>
<keyword evidence="4" id="KW-0653">Protein transport</keyword>
<evidence type="ECO:0000313" key="7">
    <source>
        <dbReference type="EMBL" id="PFX29369.1"/>
    </source>
</evidence>
<dbReference type="PANTHER" id="PTHR11223:SF2">
    <property type="entry name" value="EXPORTIN-1"/>
    <property type="match status" value="1"/>
</dbReference>
<dbReference type="GO" id="GO:0005049">
    <property type="term" value="F:nuclear export signal receptor activity"/>
    <property type="evidence" value="ECO:0007669"/>
    <property type="project" value="InterPro"/>
</dbReference>
<reference evidence="8" key="1">
    <citation type="journal article" date="2017" name="bioRxiv">
        <title>Comparative analysis of the genomes of Stylophora pistillata and Acropora digitifera provides evidence for extensive differences between species of corals.</title>
        <authorList>
            <person name="Voolstra C.R."/>
            <person name="Li Y."/>
            <person name="Liew Y.J."/>
            <person name="Baumgarten S."/>
            <person name="Zoccola D."/>
            <person name="Flot J.-F."/>
            <person name="Tambutte S."/>
            <person name="Allemand D."/>
            <person name="Aranda M."/>
        </authorList>
    </citation>
    <scope>NUCLEOTIDE SEQUENCE [LARGE SCALE GENOMIC DNA]</scope>
</reference>
<evidence type="ECO:0000256" key="5">
    <source>
        <dbReference type="ARBA" id="ARBA00023242"/>
    </source>
</evidence>
<protein>
    <submittedName>
        <fullName evidence="7">Exportin-1</fullName>
    </submittedName>
</protein>
<gene>
    <name evidence="7" type="primary">Xpo1</name>
    <name evidence="7" type="ORF">AWC38_SpisGene5812</name>
</gene>
<evidence type="ECO:0000256" key="4">
    <source>
        <dbReference type="ARBA" id="ARBA00022927"/>
    </source>
</evidence>
<dbReference type="Gene3D" id="6.10.250.450">
    <property type="match status" value="1"/>
</dbReference>
<dbReference type="GO" id="GO:0031267">
    <property type="term" value="F:small GTPase binding"/>
    <property type="evidence" value="ECO:0007669"/>
    <property type="project" value="InterPro"/>
</dbReference>
<comment type="subcellular location">
    <subcellularLocation>
        <location evidence="1">Nucleus</location>
    </subcellularLocation>
</comment>
<dbReference type="SMART" id="SM01102">
    <property type="entry name" value="CRM1_C"/>
    <property type="match status" value="1"/>
</dbReference>
<dbReference type="AlphaFoldDB" id="A0A2B4SJU6"/>
<proteinExistence type="inferred from homology"/>
<name>A0A2B4SJU6_STYPI</name>
<dbReference type="GO" id="GO:0006611">
    <property type="term" value="P:protein export from nucleus"/>
    <property type="evidence" value="ECO:0007669"/>
    <property type="project" value="InterPro"/>
</dbReference>
<sequence length="590" mass="67058">MPTAMATIEHATQLLDFTQKLDITLLDSVVSCFYMAQGPQQRMADQILTQLKQHPDAWTRVDTILEFSNNQQTKYFALQILESVIKTRWKVLPSEQCEGIKKYMVGLIIKISSEGDMLEKEKTYIGKLNMILVEILKHEWPKKWPSFMGDIVGASKANESLCQNNMVILKLLSEEVFDFSSGQMTQTKAKHLKDSEEVFDFSSGQMTQTKAKHLKDSMCSEFLQIFTLCQFVLGNSQNVTLIGATLETLLRFLNWIPLGYIFETQLNSTLVCKDSVVMERLIEKYMSLPNQAWDNIVKEAKRNIDHLREIEVVKQLGNILKTNVQGCKSIGHPFVTQLGRIYLDMLNVYRCLSENISVAIAENGEIVTKQPLIRAMRTVKTESLRLISTWVSKSNDAMLVCDNFIPPLLDAVLGDYQRNVPNAREPEVLSTMATFVNKLEHVLSVVTDTSHTAGLTMHATILAHMFSLVESGKVSEPLFAAEATQYSSNQAYVQECIANLLKQAFPHLQHAQIKLTVQGLFDLNQNIPAFKEHLRDFMVQIKEYRGEDVTDLYLDERDQQLKSAQEEKRKVQLSVPGIVNPHDVPEEMQD</sequence>
<evidence type="ECO:0000256" key="3">
    <source>
        <dbReference type="ARBA" id="ARBA00022448"/>
    </source>
</evidence>
<dbReference type="GO" id="GO:0005737">
    <property type="term" value="C:cytoplasm"/>
    <property type="evidence" value="ECO:0007669"/>
    <property type="project" value="TreeGrafter"/>
</dbReference>
<dbReference type="InterPro" id="IPR016024">
    <property type="entry name" value="ARM-type_fold"/>
</dbReference>
<dbReference type="GO" id="GO:0000056">
    <property type="term" value="P:ribosomal small subunit export from nucleus"/>
    <property type="evidence" value="ECO:0007669"/>
    <property type="project" value="TreeGrafter"/>
</dbReference>
<dbReference type="InterPro" id="IPR045065">
    <property type="entry name" value="XPO1/5"/>
</dbReference>